<gene>
    <name evidence="4" type="ORF">F8568_028395</name>
</gene>
<dbReference type="Gene3D" id="3.30.450.40">
    <property type="match status" value="1"/>
</dbReference>
<dbReference type="Pfam" id="PF13185">
    <property type="entry name" value="GAF_2"/>
    <property type="match status" value="1"/>
</dbReference>
<dbReference type="InterPro" id="IPR036457">
    <property type="entry name" value="PPM-type-like_dom_sf"/>
</dbReference>
<evidence type="ECO:0000313" key="5">
    <source>
        <dbReference type="Proteomes" id="UP000462055"/>
    </source>
</evidence>
<dbReference type="SMART" id="SM00331">
    <property type="entry name" value="PP2C_SIG"/>
    <property type="match status" value="1"/>
</dbReference>
<keyword evidence="5" id="KW-1185">Reference proteome</keyword>
<name>A0A6I4MN79_9ACTN</name>
<evidence type="ECO:0000256" key="1">
    <source>
        <dbReference type="ARBA" id="ARBA00022801"/>
    </source>
</evidence>
<dbReference type="PANTHER" id="PTHR43156:SF2">
    <property type="entry name" value="STAGE II SPORULATION PROTEIN E"/>
    <property type="match status" value="1"/>
</dbReference>
<dbReference type="EMBL" id="WBMS02000025">
    <property type="protein sequence ID" value="MWA04229.1"/>
    <property type="molecule type" value="Genomic_DNA"/>
</dbReference>
<dbReference type="InterPro" id="IPR003018">
    <property type="entry name" value="GAF"/>
</dbReference>
<proteinExistence type="predicted"/>
<dbReference type="SMART" id="SM00065">
    <property type="entry name" value="GAF"/>
    <property type="match status" value="1"/>
</dbReference>
<dbReference type="GO" id="GO:0016791">
    <property type="term" value="F:phosphatase activity"/>
    <property type="evidence" value="ECO:0007669"/>
    <property type="project" value="TreeGrafter"/>
</dbReference>
<dbReference type="InterPro" id="IPR001932">
    <property type="entry name" value="PPM-type_phosphatase-like_dom"/>
</dbReference>
<keyword evidence="1" id="KW-0378">Hydrolase</keyword>
<dbReference type="SUPFAM" id="SSF81606">
    <property type="entry name" value="PP2C-like"/>
    <property type="match status" value="1"/>
</dbReference>
<dbReference type="Pfam" id="PF07228">
    <property type="entry name" value="SpoIIE"/>
    <property type="match status" value="1"/>
</dbReference>
<reference evidence="4" key="1">
    <citation type="submission" date="2019-12" db="EMBL/GenBank/DDBJ databases">
        <title>Actinomadura physcomitrii sp. nov., a novel actinomycete isolated from moss [Physcomitrium sphaericum (Ludw) Fuernr].</title>
        <authorList>
            <person name="Zhuang X."/>
        </authorList>
    </citation>
    <scope>NUCLEOTIDE SEQUENCE [LARGE SCALE GENOMIC DNA]</scope>
    <source>
        <strain evidence="4">LD22</strain>
    </source>
</reference>
<feature type="domain" description="PPM-type phosphatase" evidence="3">
    <location>
        <begin position="192"/>
        <end position="402"/>
    </location>
</feature>
<organism evidence="4 5">
    <name type="scientific">Actinomadura physcomitrii</name>
    <dbReference type="NCBI Taxonomy" id="2650748"/>
    <lineage>
        <taxon>Bacteria</taxon>
        <taxon>Bacillati</taxon>
        <taxon>Actinomycetota</taxon>
        <taxon>Actinomycetes</taxon>
        <taxon>Streptosporangiales</taxon>
        <taxon>Thermomonosporaceae</taxon>
        <taxon>Actinomadura</taxon>
    </lineage>
</organism>
<evidence type="ECO:0000313" key="4">
    <source>
        <dbReference type="EMBL" id="MWA04229.1"/>
    </source>
</evidence>
<feature type="domain" description="GAF" evidence="2">
    <location>
        <begin position="30"/>
        <end position="175"/>
    </location>
</feature>
<evidence type="ECO:0000259" key="3">
    <source>
        <dbReference type="SMART" id="SM00331"/>
    </source>
</evidence>
<dbReference type="Proteomes" id="UP000462055">
    <property type="component" value="Unassembled WGS sequence"/>
</dbReference>
<dbReference type="Gene3D" id="3.60.40.10">
    <property type="entry name" value="PPM-type phosphatase domain"/>
    <property type="match status" value="1"/>
</dbReference>
<evidence type="ECO:0000259" key="2">
    <source>
        <dbReference type="SMART" id="SM00065"/>
    </source>
</evidence>
<sequence>MERPADALESLARKLEHLQAISDEAFAYMGVEEFLDTLLGRVREILDVDTAVVLLLDRQGRFLEAAAAKGIEEEVNQGVQVPLGHGFAGRVAIERIPVYIPDVPHANVYNRLLVQRGLHSLLGVPLIGGGRLVGVMHVGTVTPRRFTTDETEFLQLAAARIALAVQALTSRAERAGAMELQRSLIPSGLPEIPGLEMGARYRPGKETVGGDWYDVFELPSGEIGIVMGDVAGHGLGAAVVMGRMRSALRSYALETTDPAGALGKLNRKMAYFEPEATATVLYAVCDPDLDQIRLSSAGHPPPILALPGCPAKAVDMTFDLLIGLDDGTPRHTTVVKLPPGALLCFYTDGLIERRDDSVDGGIARLCEAVHAGPPEQVGATVMAALIGRERAEDDVALLVLRRTPDAEPGA</sequence>
<dbReference type="PANTHER" id="PTHR43156">
    <property type="entry name" value="STAGE II SPORULATION PROTEIN E-RELATED"/>
    <property type="match status" value="1"/>
</dbReference>
<dbReference type="InterPro" id="IPR052016">
    <property type="entry name" value="Bact_Sigma-Reg"/>
</dbReference>
<dbReference type="RefSeq" id="WP_151596747.1">
    <property type="nucleotide sequence ID" value="NZ_WBMS02000025.1"/>
</dbReference>
<dbReference type="AlphaFoldDB" id="A0A6I4MN79"/>
<comment type="caution">
    <text evidence="4">The sequence shown here is derived from an EMBL/GenBank/DDBJ whole genome shotgun (WGS) entry which is preliminary data.</text>
</comment>
<protein>
    <submittedName>
        <fullName evidence="4">SpoIIE family protein phosphatase</fullName>
    </submittedName>
</protein>
<accession>A0A6I4MN79</accession>
<dbReference type="SUPFAM" id="SSF55781">
    <property type="entry name" value="GAF domain-like"/>
    <property type="match status" value="1"/>
</dbReference>
<dbReference type="InterPro" id="IPR029016">
    <property type="entry name" value="GAF-like_dom_sf"/>
</dbReference>